<evidence type="ECO:0000313" key="12">
    <source>
        <dbReference type="Proteomes" id="UP000284767"/>
    </source>
</evidence>
<dbReference type="InterPro" id="IPR000873">
    <property type="entry name" value="AMP-dep_synth/lig_dom"/>
</dbReference>
<dbReference type="PANTHER" id="PTHR43352">
    <property type="entry name" value="ACETYL-COA SYNTHETASE"/>
    <property type="match status" value="1"/>
</dbReference>
<sequence>MSTLANLTEVLFRLDFDPDTAVYHYRGQTLSRLQCRTYILSQASQLARLLKPGDRVVLALNDSPSLACLFLACIAVGAIPAVINPKSREQALADIAADCQASLVVREADAPSLSGPLAPLTLRAAAGRPLLDDFSLDALVGPADLDWSAFHRQDPAAACFLQYTSGSTGAPKGVMHSLRNTLGFCRAFATELLALQAGDRLYSIPKMFFGYGMGNSLFFPWFSGASALLDDTWPSPERVLENLVAFRPRVLFGVPAIYASLRPQARELLSSVRLAFSAGSPLPRGEFEFWAAHGLEICDGIGATEVGHVFLANRPGQARADSTGLPLPGYECRLVDREGHTIEEAGRQGVLLVRGPGLSPGYWRASEEQQARFAGGWYRTGDLFERDESGAYRHCGREDDLFKVNGRWVVPTQVEQAICRHLPEVSEAVLVPTCRLHDGLRPTLFVTLATPLDDNQILLAQRIDQHLAEQIPSHMLPSQLHVLPALPRNDNGKLARAELRHLADTLYHDNLPEERAC</sequence>
<reference evidence="8 12" key="6">
    <citation type="submission" date="2019-01" db="EMBL/GenBank/DDBJ databases">
        <title>The Pseudomonas aeruginosa pan-genome provides new insights on its population structure, horizontal gene transfer and pathogenicity.</title>
        <authorList>
            <person name="Freschi L."/>
            <person name="Vincent A.T."/>
            <person name="Jeukens J."/>
            <person name="Emond-Rheault J.-G."/>
            <person name="Kukavica-Ibrulj I."/>
            <person name="Dupont M.-J."/>
            <person name="Charette S.J."/>
            <person name="Boyle B."/>
            <person name="Levesque R.C."/>
        </authorList>
    </citation>
    <scope>NUCLEOTIDE SEQUENCE [LARGE SCALE GENOMIC DNA]</scope>
    <source>
        <strain evidence="8 12">PA-W36</strain>
    </source>
</reference>
<dbReference type="Gene3D" id="3.30.300.30">
    <property type="match status" value="1"/>
</dbReference>
<evidence type="ECO:0000313" key="7">
    <source>
        <dbReference type="EMBL" id="RMS55374.1"/>
    </source>
</evidence>
<protein>
    <submittedName>
        <fullName evidence="4">Anthranilate--CoA ligase</fullName>
        <ecNumber evidence="4">6.2.1.32</ecNumber>
    </submittedName>
</protein>
<dbReference type="Proteomes" id="UP000644192">
    <property type="component" value="Unassembled WGS sequence"/>
</dbReference>
<evidence type="ECO:0000313" key="4">
    <source>
        <dbReference type="EMBL" id="CRP69539.1"/>
    </source>
</evidence>
<dbReference type="EMBL" id="RBSQ01000584">
    <property type="protein sequence ID" value="RMS55374.1"/>
    <property type="molecule type" value="Genomic_DNA"/>
</dbReference>
<evidence type="ECO:0000313" key="6">
    <source>
        <dbReference type="EMBL" id="OTI55653.1"/>
    </source>
</evidence>
<dbReference type="Gene3D" id="3.40.50.12780">
    <property type="entry name" value="N-terminal domain of ligase-like"/>
    <property type="match status" value="1"/>
</dbReference>
<dbReference type="EMBL" id="NSNE01000012">
    <property type="protein sequence ID" value="RPM12296.1"/>
    <property type="molecule type" value="Genomic_DNA"/>
</dbReference>
<feature type="domain" description="AMP-dependent synthetase/ligase" evidence="2">
    <location>
        <begin position="18"/>
        <end position="363"/>
    </location>
</feature>
<dbReference type="GO" id="GO:0044550">
    <property type="term" value="P:secondary metabolite biosynthetic process"/>
    <property type="evidence" value="ECO:0007669"/>
    <property type="project" value="TreeGrafter"/>
</dbReference>
<reference evidence="8 12" key="4">
    <citation type="submission" date="2017-08" db="EMBL/GenBank/DDBJ databases">
        <authorList>
            <person name="Feschi L."/>
            <person name="Jeukens J."/>
            <person name="Emond-Rheault J.-G."/>
            <person name="Kukavica-Ibrulj I."/>
            <person name="Boyle B."/>
            <person name="Levesque R.C."/>
        </authorList>
    </citation>
    <scope>NUCLEOTIDE SEQUENCE [LARGE SCALE GENOMIC DNA]</scope>
    <source>
        <strain evidence="8 12">PA-W36</strain>
    </source>
</reference>
<evidence type="ECO:0000259" key="2">
    <source>
        <dbReference type="Pfam" id="PF00501"/>
    </source>
</evidence>
<dbReference type="RefSeq" id="WP_003112552.1">
    <property type="nucleotide sequence ID" value="NZ_AP014839.1"/>
</dbReference>
<dbReference type="InterPro" id="IPR042099">
    <property type="entry name" value="ANL_N_sf"/>
</dbReference>
<dbReference type="Proteomes" id="UP000284767">
    <property type="component" value="Unassembled WGS sequence"/>
</dbReference>
<dbReference type="Proteomes" id="UP000045039">
    <property type="component" value="Unassembled WGS sequence"/>
</dbReference>
<dbReference type="PANTHER" id="PTHR43352:SF1">
    <property type="entry name" value="ANTHRANILATE--COA LIGASE"/>
    <property type="match status" value="1"/>
</dbReference>
<organism evidence="7 11">
    <name type="scientific">Pseudomonas aeruginosa</name>
    <dbReference type="NCBI Taxonomy" id="287"/>
    <lineage>
        <taxon>Bacteria</taxon>
        <taxon>Pseudomonadati</taxon>
        <taxon>Pseudomonadota</taxon>
        <taxon>Gammaproteobacteria</taxon>
        <taxon>Pseudomonadales</taxon>
        <taxon>Pseudomonadaceae</taxon>
        <taxon>Pseudomonas</taxon>
    </lineage>
</organism>
<proteinExistence type="predicted"/>
<dbReference type="Pfam" id="PF13193">
    <property type="entry name" value="AMP-binding_C"/>
    <property type="match status" value="1"/>
</dbReference>
<gene>
    <name evidence="4" type="primary">pqsA</name>
    <name evidence="7" type="ORF">ALP65_00610</name>
    <name evidence="6" type="ORF">CAZ10_33000</name>
    <name evidence="5" type="ORF">GUL26_04955</name>
    <name evidence="8" type="ORF">IPC1295_20615</name>
    <name evidence="4" type="ORF">PAERUG_P19_London_7_VIM_2_05_10_05266</name>
</gene>
<dbReference type="CDD" id="cd05919">
    <property type="entry name" value="BCL_like"/>
    <property type="match status" value="1"/>
</dbReference>
<evidence type="ECO:0000313" key="10">
    <source>
        <dbReference type="Proteomes" id="UP000194857"/>
    </source>
</evidence>
<evidence type="ECO:0000313" key="5">
    <source>
        <dbReference type="EMBL" id="MZZ11584.1"/>
    </source>
</evidence>
<dbReference type="EMBL" id="WXZT01000003">
    <property type="protein sequence ID" value="MZZ11584.1"/>
    <property type="molecule type" value="Genomic_DNA"/>
</dbReference>
<dbReference type="Proteomes" id="UP000270834">
    <property type="component" value="Unassembled WGS sequence"/>
</dbReference>
<reference evidence="5" key="7">
    <citation type="submission" date="2020-01" db="EMBL/GenBank/DDBJ databases">
        <title>Bacteria Cultured from War Wounds Associated with the Conflict in Eastern Ukraine.</title>
        <authorList>
            <person name="Snesrud E."/>
            <person name="Galac M.R."/>
            <person name="Mc Gann P."/>
            <person name="Valentine K."/>
            <person name="Viacheslav K."/>
        </authorList>
    </citation>
    <scope>NUCLEOTIDE SEQUENCE</scope>
    <source>
        <strain evidence="5">VNMU148</strain>
    </source>
</reference>
<dbReference type="EMBL" id="CVVU01000236">
    <property type="protein sequence ID" value="CRP69539.1"/>
    <property type="molecule type" value="Genomic_DNA"/>
</dbReference>
<dbReference type="SUPFAM" id="SSF56801">
    <property type="entry name" value="Acetyl-CoA synthetase-like"/>
    <property type="match status" value="1"/>
</dbReference>
<accession>A0A0C7ADK5</accession>
<dbReference type="SMR" id="A0A0C7ADK5"/>
<reference evidence="4" key="1">
    <citation type="submission" date="2015-06" db="EMBL/GenBank/DDBJ databases">
        <authorList>
            <person name="Radhakrishnan R."/>
            <person name="Underwood A."/>
            <person name="Al-Shahib A."/>
        </authorList>
    </citation>
    <scope>NUCLEOTIDE SEQUENCE</scope>
    <source>
        <strain evidence="4">P19_London_7_VIM_2_05_10</strain>
    </source>
</reference>
<dbReference type="EC" id="6.2.1.32" evidence="4"/>
<feature type="domain" description="AMP-binding enzyme C-terminal" evidence="3">
    <location>
        <begin position="414"/>
        <end position="493"/>
    </location>
</feature>
<evidence type="ECO:0000313" key="8">
    <source>
        <dbReference type="EMBL" id="RPM12296.1"/>
    </source>
</evidence>
<dbReference type="AlphaFoldDB" id="A0A0C7ADK5"/>
<dbReference type="InterPro" id="IPR025110">
    <property type="entry name" value="AMP-bd_C"/>
</dbReference>
<reference evidence="9" key="2">
    <citation type="submission" date="2015-06" db="EMBL/GenBank/DDBJ databases">
        <authorList>
            <person name="Radhakrishnan Rajesh"/>
            <person name="Underwood Anthony"/>
            <person name="Al-Shahib Ali"/>
        </authorList>
    </citation>
    <scope>NUCLEOTIDE SEQUENCE [LARGE SCALE GENOMIC DNA]</scope>
    <source>
        <strain evidence="9">P19_London_7_VIM_2_05_10</strain>
    </source>
</reference>
<dbReference type="InterPro" id="IPR020845">
    <property type="entry name" value="AMP-binding_CS"/>
</dbReference>
<reference evidence="7 11" key="5">
    <citation type="submission" date="2018-08" db="EMBL/GenBank/DDBJ databases">
        <title>Recombination of ecologically and evolutionarily significant loci maintains genetic cohesion in the Pseudomonas syringae species complex.</title>
        <authorList>
            <person name="Dillon M."/>
            <person name="Thakur S."/>
            <person name="Almeida R.N.D."/>
            <person name="Weir B.S."/>
            <person name="Guttman D.S."/>
        </authorList>
    </citation>
    <scope>NUCLEOTIDE SEQUENCE [LARGE SCALE GENOMIC DNA]</scope>
    <source>
        <strain evidence="7 11">ICMP 7846</strain>
    </source>
</reference>
<reference evidence="6 10" key="3">
    <citation type="submission" date="2017-05" db="EMBL/GenBank/DDBJ databases">
        <authorList>
            <person name="Song R."/>
            <person name="Chenine A.L."/>
            <person name="Ruprecht R.M."/>
        </authorList>
    </citation>
    <scope>NUCLEOTIDE SEQUENCE [LARGE SCALE GENOMIC DNA]</scope>
    <source>
        <strain evidence="6 10">S567_C10_BS</strain>
    </source>
</reference>
<evidence type="ECO:0000259" key="3">
    <source>
        <dbReference type="Pfam" id="PF13193"/>
    </source>
</evidence>
<dbReference type="Proteomes" id="UP000194857">
    <property type="component" value="Unassembled WGS sequence"/>
</dbReference>
<keyword evidence="1 4" id="KW-0436">Ligase</keyword>
<dbReference type="PROSITE" id="PS00455">
    <property type="entry name" value="AMP_BINDING"/>
    <property type="match status" value="1"/>
</dbReference>
<evidence type="ECO:0000313" key="11">
    <source>
        <dbReference type="Proteomes" id="UP000270834"/>
    </source>
</evidence>
<dbReference type="InterPro" id="IPR045851">
    <property type="entry name" value="AMP-bd_C_sf"/>
</dbReference>
<name>A0A0C7ADK5_PSEAI</name>
<evidence type="ECO:0000256" key="1">
    <source>
        <dbReference type="ARBA" id="ARBA00022598"/>
    </source>
</evidence>
<dbReference type="Pfam" id="PF00501">
    <property type="entry name" value="AMP-binding"/>
    <property type="match status" value="1"/>
</dbReference>
<comment type="caution">
    <text evidence="7">The sequence shown here is derived from an EMBL/GenBank/DDBJ whole genome shotgun (WGS) entry which is preliminary data.</text>
</comment>
<evidence type="ECO:0000313" key="9">
    <source>
        <dbReference type="Proteomes" id="UP000045039"/>
    </source>
</evidence>
<dbReference type="EMBL" id="NFFZ01000027">
    <property type="protein sequence ID" value="OTI55653.1"/>
    <property type="molecule type" value="Genomic_DNA"/>
</dbReference>
<accession>A0A1S1C2G4</accession>
<dbReference type="GO" id="GO:0018860">
    <property type="term" value="F:anthranilate-CoA ligase activity"/>
    <property type="evidence" value="ECO:0007669"/>
    <property type="project" value="UniProtKB-EC"/>
</dbReference>